<organism evidence="2">
    <name type="scientific">hydrocarbon metagenome</name>
    <dbReference type="NCBI Taxonomy" id="938273"/>
    <lineage>
        <taxon>unclassified sequences</taxon>
        <taxon>metagenomes</taxon>
        <taxon>ecological metagenomes</taxon>
    </lineage>
</organism>
<comment type="caution">
    <text evidence="2">The sequence shown here is derived from an EMBL/GenBank/DDBJ whole genome shotgun (WGS) entry which is preliminary data.</text>
</comment>
<reference evidence="2" key="1">
    <citation type="journal article" date="2015" name="Proc. Natl. Acad. Sci. U.S.A.">
        <title>Networks of energetic and metabolic interactions define dynamics in microbial communities.</title>
        <authorList>
            <person name="Embree M."/>
            <person name="Liu J.K."/>
            <person name="Al-Bassam M.M."/>
            <person name="Zengler K."/>
        </authorList>
    </citation>
    <scope>NUCLEOTIDE SEQUENCE</scope>
</reference>
<dbReference type="EMBL" id="LNQE01001813">
    <property type="protein sequence ID" value="KUG05418.1"/>
    <property type="molecule type" value="Genomic_DNA"/>
</dbReference>
<accession>A0A0W8E9W4</accession>
<proteinExistence type="predicted"/>
<protein>
    <submittedName>
        <fullName evidence="2">Uncharacterized protein</fullName>
    </submittedName>
</protein>
<evidence type="ECO:0000256" key="1">
    <source>
        <dbReference type="SAM" id="Phobius"/>
    </source>
</evidence>
<keyword evidence="1" id="KW-0812">Transmembrane</keyword>
<gene>
    <name evidence="2" type="ORF">ASZ90_017099</name>
</gene>
<dbReference type="AlphaFoldDB" id="A0A0W8E9W4"/>
<name>A0A0W8E9W4_9ZZZZ</name>
<keyword evidence="1" id="KW-1133">Transmembrane helix</keyword>
<evidence type="ECO:0000313" key="2">
    <source>
        <dbReference type="EMBL" id="KUG05418.1"/>
    </source>
</evidence>
<keyword evidence="1" id="KW-0472">Membrane</keyword>
<feature type="transmembrane region" description="Helical" evidence="1">
    <location>
        <begin position="12"/>
        <end position="33"/>
    </location>
</feature>
<sequence length="56" mass="6300">MVHLLFPRFPFFISLCSTLLFMLGILTIVLLYYPVSNEKWHGEAAGVSNNKAETGL</sequence>